<dbReference type="Proteomes" id="UP001056681">
    <property type="component" value="Chromosome"/>
</dbReference>
<comment type="similarity">
    <text evidence="2 4">Belongs to the thiolase-like superfamily. Beta-ketoacyl-ACP synthases family.</text>
</comment>
<dbReference type="NCBIfam" id="NF005490">
    <property type="entry name" value="PRK07103.1"/>
    <property type="match status" value="1"/>
</dbReference>
<reference evidence="6" key="1">
    <citation type="submission" date="2020-10" db="EMBL/GenBank/DDBJ databases">
        <title>Whole-genome sequence of Luteibacter sp. EIF3.</title>
        <authorList>
            <person name="Friedrich I."/>
            <person name="Hertel R."/>
            <person name="Daniel R."/>
        </authorList>
    </citation>
    <scope>NUCLEOTIDE SEQUENCE</scope>
    <source>
        <strain evidence="6">EIF3</strain>
    </source>
</reference>
<dbReference type="InterPro" id="IPR014031">
    <property type="entry name" value="Ketoacyl_synth_C"/>
</dbReference>
<evidence type="ECO:0000256" key="3">
    <source>
        <dbReference type="ARBA" id="ARBA00022679"/>
    </source>
</evidence>
<comment type="pathway">
    <text evidence="1">Lipid metabolism; fatty acid biosynthesis.</text>
</comment>
<keyword evidence="7" id="KW-1185">Reference proteome</keyword>
<evidence type="ECO:0000259" key="5">
    <source>
        <dbReference type="PROSITE" id="PS52004"/>
    </source>
</evidence>
<dbReference type="PANTHER" id="PTHR11712">
    <property type="entry name" value="POLYKETIDE SYNTHASE-RELATED"/>
    <property type="match status" value="1"/>
</dbReference>
<feature type="domain" description="Ketosynthase family 3 (KS3)" evidence="5">
    <location>
        <begin position="1"/>
        <end position="400"/>
    </location>
</feature>
<sequence length="402" mass="42165">MDASKPWVTGLGVMSTQGTGKAAFLQGLLEGRTSFDVMAREGRQHDTSRFLGAELAMPAASGAERTLSLSARAALAVVAEAWDEAGLDQLDPTRVGLVIGGNNVQQREQVLVHDAFRERRAFVRPTYGLGFMDTDLAGACSARFGIRGAAFTAGGASASGQLAIIQARHMVASGQLDACVAVGALMDLSYWECSGFRALGAMGSTQFADAPMHACRPFDVRHDGFIFGECSAAIVLESPGSATRRGRHVYASLDGWGLAMDANRQPDPSVEGETRAMTEALARAGWQPHEVGYVNPHGTGSVIGDETELAALRAAGLSGVALNATKSLTGHGLTAAGAVEVVATLLQLRAGRLHPTANLDEPIAQDFQWVREGAVATDARRALSLSMGFGGINTALCWEMHA</sequence>
<keyword evidence="3 4" id="KW-0808">Transferase</keyword>
<evidence type="ECO:0000256" key="2">
    <source>
        <dbReference type="ARBA" id="ARBA00008467"/>
    </source>
</evidence>
<dbReference type="PROSITE" id="PS52004">
    <property type="entry name" value="KS3_2"/>
    <property type="match status" value="1"/>
</dbReference>
<dbReference type="InterPro" id="IPR014030">
    <property type="entry name" value="Ketoacyl_synth_N"/>
</dbReference>
<proteinExistence type="inferred from homology"/>
<dbReference type="InterPro" id="IPR020841">
    <property type="entry name" value="PKS_Beta-ketoAc_synthase_dom"/>
</dbReference>
<name>A0ABY4T657_9GAMM</name>
<dbReference type="PANTHER" id="PTHR11712:SF336">
    <property type="entry name" value="3-OXOACYL-[ACYL-CARRIER-PROTEIN] SYNTHASE, MITOCHONDRIAL"/>
    <property type="match status" value="1"/>
</dbReference>
<accession>A0ABY4T657</accession>
<evidence type="ECO:0000256" key="1">
    <source>
        <dbReference type="ARBA" id="ARBA00005194"/>
    </source>
</evidence>
<dbReference type="Pfam" id="PF00109">
    <property type="entry name" value="ketoacyl-synt"/>
    <property type="match status" value="1"/>
</dbReference>
<organism evidence="6 7">
    <name type="scientific">Luteibacter flocculans</name>
    <dbReference type="NCBI Taxonomy" id="2780091"/>
    <lineage>
        <taxon>Bacteria</taxon>
        <taxon>Pseudomonadati</taxon>
        <taxon>Pseudomonadota</taxon>
        <taxon>Gammaproteobacteria</taxon>
        <taxon>Lysobacterales</taxon>
        <taxon>Rhodanobacteraceae</taxon>
        <taxon>Luteibacter</taxon>
    </lineage>
</organism>
<evidence type="ECO:0000313" key="7">
    <source>
        <dbReference type="Proteomes" id="UP001056681"/>
    </source>
</evidence>
<evidence type="ECO:0000313" key="6">
    <source>
        <dbReference type="EMBL" id="URL59704.1"/>
    </source>
</evidence>
<dbReference type="Gene3D" id="3.40.47.10">
    <property type="match status" value="2"/>
</dbReference>
<dbReference type="InterPro" id="IPR000794">
    <property type="entry name" value="Beta-ketoacyl_synthase"/>
</dbReference>
<protein>
    <submittedName>
        <fullName evidence="6">Polyketide beta-ketoacyl:ACP synthase</fullName>
    </submittedName>
</protein>
<dbReference type="RefSeq" id="WP_256470261.1">
    <property type="nucleotide sequence ID" value="NZ_CP063231.1"/>
</dbReference>
<dbReference type="EMBL" id="CP063231">
    <property type="protein sequence ID" value="URL59704.1"/>
    <property type="molecule type" value="Genomic_DNA"/>
</dbReference>
<gene>
    <name evidence="6" type="ORF">IM816_06315</name>
</gene>
<dbReference type="SMART" id="SM00825">
    <property type="entry name" value="PKS_KS"/>
    <property type="match status" value="1"/>
</dbReference>
<dbReference type="CDD" id="cd00834">
    <property type="entry name" value="KAS_I_II"/>
    <property type="match status" value="1"/>
</dbReference>
<dbReference type="SUPFAM" id="SSF53901">
    <property type="entry name" value="Thiolase-like"/>
    <property type="match status" value="2"/>
</dbReference>
<dbReference type="InterPro" id="IPR016039">
    <property type="entry name" value="Thiolase-like"/>
</dbReference>
<evidence type="ECO:0000256" key="4">
    <source>
        <dbReference type="RuleBase" id="RU003694"/>
    </source>
</evidence>
<dbReference type="Pfam" id="PF02801">
    <property type="entry name" value="Ketoacyl-synt_C"/>
    <property type="match status" value="1"/>
</dbReference>